<comment type="caution">
    <text evidence="2">The sequence shown here is derived from an EMBL/GenBank/DDBJ whole genome shotgun (WGS) entry which is preliminary data.</text>
</comment>
<dbReference type="Gene3D" id="3.40.50.720">
    <property type="entry name" value="NAD(P)-binding Rossmann-like Domain"/>
    <property type="match status" value="1"/>
</dbReference>
<dbReference type="PANTHER" id="PTHR48079:SF6">
    <property type="entry name" value="NAD(P)-BINDING DOMAIN-CONTAINING PROTEIN-RELATED"/>
    <property type="match status" value="1"/>
</dbReference>
<dbReference type="PANTHER" id="PTHR48079">
    <property type="entry name" value="PROTEIN YEEZ"/>
    <property type="match status" value="1"/>
</dbReference>
<dbReference type="SUPFAM" id="SSF51735">
    <property type="entry name" value="NAD(P)-binding Rossmann-fold domains"/>
    <property type="match status" value="1"/>
</dbReference>
<dbReference type="InterPro" id="IPR036291">
    <property type="entry name" value="NAD(P)-bd_dom_sf"/>
</dbReference>
<gene>
    <name evidence="2" type="ORF">IFR04_001496</name>
</gene>
<proteinExistence type="predicted"/>
<dbReference type="AlphaFoldDB" id="A0A8H8BVB5"/>
<protein>
    <recommendedName>
        <fullName evidence="1">NmrA-like domain-containing protein</fullName>
    </recommendedName>
</protein>
<accession>A0A8H8BVB5</accession>
<evidence type="ECO:0000313" key="3">
    <source>
        <dbReference type="Proteomes" id="UP000664132"/>
    </source>
</evidence>
<dbReference type="OrthoDB" id="10262413at2759"/>
<reference evidence="2" key="1">
    <citation type="submission" date="2021-02" db="EMBL/GenBank/DDBJ databases">
        <title>Genome sequence Cadophora malorum strain M34.</title>
        <authorList>
            <person name="Stefanovic E."/>
            <person name="Vu D."/>
            <person name="Scully C."/>
            <person name="Dijksterhuis J."/>
            <person name="Roader J."/>
            <person name="Houbraken J."/>
        </authorList>
    </citation>
    <scope>NUCLEOTIDE SEQUENCE</scope>
    <source>
        <strain evidence="2">M34</strain>
    </source>
</reference>
<dbReference type="GO" id="GO:0005737">
    <property type="term" value="C:cytoplasm"/>
    <property type="evidence" value="ECO:0007669"/>
    <property type="project" value="TreeGrafter"/>
</dbReference>
<dbReference type="InterPro" id="IPR008030">
    <property type="entry name" value="NmrA-like"/>
</dbReference>
<dbReference type="Proteomes" id="UP000664132">
    <property type="component" value="Unassembled WGS sequence"/>
</dbReference>
<evidence type="ECO:0000313" key="2">
    <source>
        <dbReference type="EMBL" id="KAG4425346.1"/>
    </source>
</evidence>
<dbReference type="EMBL" id="JAFJYH010000011">
    <property type="protein sequence ID" value="KAG4425346.1"/>
    <property type="molecule type" value="Genomic_DNA"/>
</dbReference>
<dbReference type="Pfam" id="PF05368">
    <property type="entry name" value="NmrA"/>
    <property type="match status" value="1"/>
</dbReference>
<feature type="domain" description="NmrA-like" evidence="1">
    <location>
        <begin position="4"/>
        <end position="97"/>
    </location>
</feature>
<evidence type="ECO:0000259" key="1">
    <source>
        <dbReference type="Pfam" id="PF05368"/>
    </source>
</evidence>
<name>A0A8H8BVB5_9HELO</name>
<organism evidence="2 3">
    <name type="scientific">Cadophora malorum</name>
    <dbReference type="NCBI Taxonomy" id="108018"/>
    <lineage>
        <taxon>Eukaryota</taxon>
        <taxon>Fungi</taxon>
        <taxon>Dikarya</taxon>
        <taxon>Ascomycota</taxon>
        <taxon>Pezizomycotina</taxon>
        <taxon>Leotiomycetes</taxon>
        <taxon>Helotiales</taxon>
        <taxon>Ploettnerulaceae</taxon>
        <taxon>Cadophora</taxon>
    </lineage>
</organism>
<sequence>MGLNILITGAAGYIGGTILADFLARTDGPIKDSKIHAAVRTTEQIKALAKLGVNVIQVDLTDENAVLTTVIDNKIDLVVHTATSMDTRQPSNLINALGQGRKLTGEDKYFIHTSVTTMYSAEGGWPFGEIKDSENVYEKEIQVEKGNPVRDLNIFVVDHAKTLGVTSFIVPVPFVYGIGTGAWRKLCVHIPSHIRAFMKHKTVYVFDKEGSPPAAHVTDVASFYRVLVEHILNKAQIPSGRDGYYFIIAHRSPWWSVMQRVGEAMYARGLVTEAKTQTWPSDEMAAEALGLPLMYIRAMETSSGEMVGVNARQLGWKPKWDQERYLNSMDEEIRGVLELDDMKPTVLQSLLKSEQAS</sequence>
<dbReference type="GO" id="GO:0004029">
    <property type="term" value="F:aldehyde dehydrogenase (NAD+) activity"/>
    <property type="evidence" value="ECO:0007669"/>
    <property type="project" value="TreeGrafter"/>
</dbReference>
<keyword evidence="3" id="KW-1185">Reference proteome</keyword>
<dbReference type="InterPro" id="IPR051783">
    <property type="entry name" value="NAD(P)-dependent_oxidoreduct"/>
</dbReference>